<keyword evidence="1" id="KW-1133">Transmembrane helix</keyword>
<name>A0A0J9ELE9_AJEDA</name>
<protein>
    <submittedName>
        <fullName evidence="2">Uncharacterized protein</fullName>
    </submittedName>
</protein>
<dbReference type="Proteomes" id="UP000007802">
    <property type="component" value="Unassembled WGS sequence"/>
</dbReference>
<feature type="transmembrane region" description="Helical" evidence="1">
    <location>
        <begin position="12"/>
        <end position="30"/>
    </location>
</feature>
<keyword evidence="1" id="KW-0812">Transmembrane</keyword>
<dbReference type="EMBL" id="GG749417">
    <property type="protein sequence ID" value="KMW67133.1"/>
    <property type="molecule type" value="Genomic_DNA"/>
</dbReference>
<dbReference type="AlphaFoldDB" id="A0A0J9ELE9"/>
<reference evidence="2" key="1">
    <citation type="submission" date="2010-03" db="EMBL/GenBank/DDBJ databases">
        <title>Annotation of Blastomyces dermatitidis strain ATCC 18188.</title>
        <authorList>
            <consortium name="The Broad Institute Genome Sequencing Platform"/>
            <consortium name="Broad Institute Genome Sequencing Center for Infectious Disease."/>
            <person name="Cuomo C."/>
            <person name="Klein B."/>
            <person name="Sullivan T."/>
            <person name="Heitman J."/>
            <person name="Young S."/>
            <person name="Zeng Q."/>
            <person name="Gargeya S."/>
            <person name="Alvarado L."/>
            <person name="Berlin A.M."/>
            <person name="Chapman S.B."/>
            <person name="Chen Z."/>
            <person name="Freedman E."/>
            <person name="Gellesch M."/>
            <person name="Goldberg J."/>
            <person name="Griggs A."/>
            <person name="Gujja S."/>
            <person name="Heilman E."/>
            <person name="Heiman D."/>
            <person name="Howarth C."/>
            <person name="Mehta T."/>
            <person name="Neiman D."/>
            <person name="Pearson M."/>
            <person name="Roberts A."/>
            <person name="Saif S."/>
            <person name="Shea T."/>
            <person name="Shenoy N."/>
            <person name="Sisk P."/>
            <person name="Stolte C."/>
            <person name="Sykes S."/>
            <person name="White J."/>
            <person name="Yandava C."/>
            <person name="Haas B."/>
            <person name="Nusbaum C."/>
            <person name="Birren B."/>
        </authorList>
    </citation>
    <scope>NUCLEOTIDE SEQUENCE</scope>
    <source>
        <strain evidence="2">ATCC 18188</strain>
    </source>
</reference>
<proteinExistence type="predicted"/>
<sequence length="123" mass="13536">MTYLKKTEPPHAVFYAGCVQMLAVAIRQGAMFSLHAGCSEVQRRLEKSQEVVPSSRLCGTMATENEKIWTFVDALMAVVVLVVLVFVLGRIVTVVTLVGLALSKLVARLRNSQLVNPAKRNHN</sequence>
<accession>A0A0J9ELE9</accession>
<keyword evidence="1" id="KW-0472">Membrane</keyword>
<feature type="transmembrane region" description="Helical" evidence="1">
    <location>
        <begin position="74"/>
        <end position="102"/>
    </location>
</feature>
<gene>
    <name evidence="2" type="ORF">BDDG_11935</name>
</gene>
<evidence type="ECO:0000313" key="2">
    <source>
        <dbReference type="EMBL" id="KMW67133.1"/>
    </source>
</evidence>
<evidence type="ECO:0000256" key="1">
    <source>
        <dbReference type="SAM" id="Phobius"/>
    </source>
</evidence>
<organism evidence="2">
    <name type="scientific">Ajellomyces dermatitidis (strain ATCC 18188 / CBS 674.68)</name>
    <name type="common">Blastomyces dermatitidis</name>
    <dbReference type="NCBI Taxonomy" id="653446"/>
    <lineage>
        <taxon>Eukaryota</taxon>
        <taxon>Fungi</taxon>
        <taxon>Dikarya</taxon>
        <taxon>Ascomycota</taxon>
        <taxon>Pezizomycotina</taxon>
        <taxon>Eurotiomycetes</taxon>
        <taxon>Eurotiomycetidae</taxon>
        <taxon>Onygenales</taxon>
        <taxon>Ajellomycetaceae</taxon>
        <taxon>Blastomyces</taxon>
    </lineage>
</organism>